<protein>
    <submittedName>
        <fullName evidence="2">LysM peptidoglycan-binding domain-containing protein</fullName>
    </submittedName>
</protein>
<evidence type="ECO:0000313" key="2">
    <source>
        <dbReference type="EMBL" id="WXB77543.1"/>
    </source>
</evidence>
<dbReference type="InterPro" id="IPR018392">
    <property type="entry name" value="LysM"/>
</dbReference>
<keyword evidence="3" id="KW-1185">Reference proteome</keyword>
<accession>A0ABZ2MKJ4</accession>
<dbReference type="PROSITE" id="PS51782">
    <property type="entry name" value="LYSM"/>
    <property type="match status" value="1"/>
</dbReference>
<dbReference type="Pfam" id="PF01476">
    <property type="entry name" value="LysM"/>
    <property type="match status" value="1"/>
</dbReference>
<evidence type="ECO:0000313" key="3">
    <source>
        <dbReference type="Proteomes" id="UP001382727"/>
    </source>
</evidence>
<dbReference type="InterPro" id="IPR036779">
    <property type="entry name" value="LysM_dom_sf"/>
</dbReference>
<reference evidence="2 3" key="1">
    <citation type="submission" date="2024-02" db="EMBL/GenBank/DDBJ databases">
        <title>Janibacter sp. nov., isolated from gut of marine sandworm.</title>
        <authorList>
            <person name="Kim B."/>
            <person name="Jun M.O."/>
            <person name="Shin N.-R."/>
        </authorList>
    </citation>
    <scope>NUCLEOTIDE SEQUENCE [LARGE SCALE GENOMIC DNA]</scope>
    <source>
        <strain evidence="2 3">A1S7</strain>
    </source>
</reference>
<gene>
    <name evidence="2" type="ORF">V1351_05600</name>
</gene>
<proteinExistence type="predicted"/>
<dbReference type="Proteomes" id="UP001382727">
    <property type="component" value="Chromosome"/>
</dbReference>
<dbReference type="SMART" id="SM00257">
    <property type="entry name" value="LysM"/>
    <property type="match status" value="1"/>
</dbReference>
<dbReference type="Gene3D" id="3.10.350.10">
    <property type="entry name" value="LysM domain"/>
    <property type="match status" value="1"/>
</dbReference>
<dbReference type="EMBL" id="CP144913">
    <property type="protein sequence ID" value="WXB77543.1"/>
    <property type="molecule type" value="Genomic_DNA"/>
</dbReference>
<dbReference type="RefSeq" id="WP_338751539.1">
    <property type="nucleotide sequence ID" value="NZ_CP144913.1"/>
</dbReference>
<name>A0ABZ2MKJ4_9MICO</name>
<organism evidence="2 3">
    <name type="scientific">Janibacter alittae</name>
    <dbReference type="NCBI Taxonomy" id="3115209"/>
    <lineage>
        <taxon>Bacteria</taxon>
        <taxon>Bacillati</taxon>
        <taxon>Actinomycetota</taxon>
        <taxon>Actinomycetes</taxon>
        <taxon>Micrococcales</taxon>
        <taxon>Intrasporangiaceae</taxon>
        <taxon>Janibacter</taxon>
    </lineage>
</organism>
<feature type="domain" description="LysM" evidence="1">
    <location>
        <begin position="77"/>
        <end position="126"/>
    </location>
</feature>
<evidence type="ECO:0000259" key="1">
    <source>
        <dbReference type="PROSITE" id="PS51782"/>
    </source>
</evidence>
<sequence>MTALTVTHGAPTGVPASRPARTRHLVSVPTGEAVTAPTKGAVRLTRRGRLTMTLSTLALASVTGAGVAFGGGAAAPEQVTVEAGQTLTAIAAAEMTGVPTDDAISAIRQANDLATSHVHAGQTLVIPAS</sequence>